<sequence>MKRPVRLVTKTKTTSPSETSPTRETTNKKQRRSISLPLKAEFIKDLQAQRELDPQLPATSVARWDKYNFNTSETTRILQNSEDILLKVQEAGPSNSMKISRLYSRKMEVVKKILYLAFKEEIDANTSPLMEPGMRPAPIEFSDGWLANFKKNNNIHMHTAHGEEGDVDMIAHDPRFKEIAKQLSRYDPTDFCKVSVR</sequence>
<reference evidence="2" key="1">
    <citation type="journal article" date="2020" name="Fungal Divers.">
        <title>Resolving the Mortierellaceae phylogeny through synthesis of multi-gene phylogenetics and phylogenomics.</title>
        <authorList>
            <person name="Vandepol N."/>
            <person name="Liber J."/>
            <person name="Desiro A."/>
            <person name="Na H."/>
            <person name="Kennedy M."/>
            <person name="Barry K."/>
            <person name="Grigoriev I.V."/>
            <person name="Miller A.N."/>
            <person name="O'Donnell K."/>
            <person name="Stajich J.E."/>
            <person name="Bonito G."/>
        </authorList>
    </citation>
    <scope>NUCLEOTIDE SEQUENCE</scope>
    <source>
        <strain evidence="2">KOD948</strain>
    </source>
</reference>
<feature type="compositionally biased region" description="Low complexity" evidence="1">
    <location>
        <begin position="10"/>
        <end position="24"/>
    </location>
</feature>
<dbReference type="Proteomes" id="UP000726737">
    <property type="component" value="Unassembled WGS sequence"/>
</dbReference>
<name>A0A9P6PSZ9_9FUNG</name>
<keyword evidence="3" id="KW-1185">Reference proteome</keyword>
<evidence type="ECO:0008006" key="4">
    <source>
        <dbReference type="Google" id="ProtNLM"/>
    </source>
</evidence>
<dbReference type="OrthoDB" id="2442961at2759"/>
<organism evidence="2 3">
    <name type="scientific">Mortierella polycephala</name>
    <dbReference type="NCBI Taxonomy" id="41804"/>
    <lineage>
        <taxon>Eukaryota</taxon>
        <taxon>Fungi</taxon>
        <taxon>Fungi incertae sedis</taxon>
        <taxon>Mucoromycota</taxon>
        <taxon>Mortierellomycotina</taxon>
        <taxon>Mortierellomycetes</taxon>
        <taxon>Mortierellales</taxon>
        <taxon>Mortierellaceae</taxon>
        <taxon>Mortierella</taxon>
    </lineage>
</organism>
<dbReference type="AlphaFoldDB" id="A0A9P6PSZ9"/>
<feature type="region of interest" description="Disordered" evidence="1">
    <location>
        <begin position="1"/>
        <end position="32"/>
    </location>
</feature>
<gene>
    <name evidence="2" type="ORF">BG011_007597</name>
</gene>
<comment type="caution">
    <text evidence="2">The sequence shown here is derived from an EMBL/GenBank/DDBJ whole genome shotgun (WGS) entry which is preliminary data.</text>
</comment>
<accession>A0A9P6PSZ9</accession>
<evidence type="ECO:0000313" key="3">
    <source>
        <dbReference type="Proteomes" id="UP000726737"/>
    </source>
</evidence>
<dbReference type="EMBL" id="JAAAJA010000592">
    <property type="protein sequence ID" value="KAG0251465.1"/>
    <property type="molecule type" value="Genomic_DNA"/>
</dbReference>
<evidence type="ECO:0000313" key="2">
    <source>
        <dbReference type="EMBL" id="KAG0251465.1"/>
    </source>
</evidence>
<evidence type="ECO:0000256" key="1">
    <source>
        <dbReference type="SAM" id="MobiDB-lite"/>
    </source>
</evidence>
<protein>
    <recommendedName>
        <fullName evidence="4">HTH CENPB-type domain-containing protein</fullName>
    </recommendedName>
</protein>
<proteinExistence type="predicted"/>